<feature type="transmembrane region" description="Helical" evidence="1">
    <location>
        <begin position="28"/>
        <end position="46"/>
    </location>
</feature>
<sequence length="56" mass="6383">MNGEGYRDPTADRAIGRANQMSHKMREALYALRAIASLLGFEIVVVRDKRTGKEYR</sequence>
<gene>
    <name evidence="2" type="ORF">LIZ65_10450</name>
</gene>
<name>A0ABS8DH04_9FIRM</name>
<dbReference type="EMBL" id="JAJCIS010000005">
    <property type="protein sequence ID" value="MCB7387706.1"/>
    <property type="molecule type" value="Genomic_DNA"/>
</dbReference>
<keyword evidence="3" id="KW-1185">Reference proteome</keyword>
<keyword evidence="1" id="KW-0812">Transmembrane</keyword>
<dbReference type="Proteomes" id="UP001299546">
    <property type="component" value="Unassembled WGS sequence"/>
</dbReference>
<dbReference type="RefSeq" id="WP_154670274.1">
    <property type="nucleotide sequence ID" value="NZ_JAJCIQ010000006.1"/>
</dbReference>
<keyword evidence="1" id="KW-1133">Transmembrane helix</keyword>
<protein>
    <submittedName>
        <fullName evidence="2">Uncharacterized protein</fullName>
    </submittedName>
</protein>
<comment type="caution">
    <text evidence="2">The sequence shown here is derived from an EMBL/GenBank/DDBJ whole genome shotgun (WGS) entry which is preliminary data.</text>
</comment>
<accession>A0ABS8DH04</accession>
<evidence type="ECO:0000313" key="3">
    <source>
        <dbReference type="Proteomes" id="UP001299546"/>
    </source>
</evidence>
<keyword evidence="1" id="KW-0472">Membrane</keyword>
<evidence type="ECO:0000313" key="2">
    <source>
        <dbReference type="EMBL" id="MCB7387706.1"/>
    </source>
</evidence>
<proteinExistence type="predicted"/>
<organism evidence="2 3">
    <name type="scientific">Bariatricus massiliensis</name>
    <dbReference type="NCBI Taxonomy" id="1745713"/>
    <lineage>
        <taxon>Bacteria</taxon>
        <taxon>Bacillati</taxon>
        <taxon>Bacillota</taxon>
        <taxon>Clostridia</taxon>
        <taxon>Lachnospirales</taxon>
        <taxon>Lachnospiraceae</taxon>
        <taxon>Bariatricus</taxon>
    </lineage>
</organism>
<reference evidence="2 3" key="1">
    <citation type="submission" date="2021-10" db="EMBL/GenBank/DDBJ databases">
        <title>Collection of gut derived symbiotic bacterial strains cultured from healthy donors.</title>
        <authorList>
            <person name="Lin H."/>
            <person name="Littmann E."/>
            <person name="Kohout C."/>
            <person name="Pamer E.G."/>
        </authorList>
    </citation>
    <scope>NUCLEOTIDE SEQUENCE [LARGE SCALE GENOMIC DNA]</scope>
    <source>
        <strain evidence="2 3">DFI.1.165</strain>
    </source>
</reference>
<evidence type="ECO:0000256" key="1">
    <source>
        <dbReference type="SAM" id="Phobius"/>
    </source>
</evidence>